<feature type="region of interest" description="Disordered" evidence="1">
    <location>
        <begin position="76"/>
        <end position="95"/>
    </location>
</feature>
<protein>
    <submittedName>
        <fullName evidence="2">Uncharacterized protein</fullName>
    </submittedName>
</protein>
<proteinExistence type="predicted"/>
<dbReference type="AlphaFoldDB" id="A0AAW0GD11"/>
<sequence>MACNLWIRTHNEIYDTSWMTSGSRRKPYANWAFPGIARPYLKRGNTLDPHTMGDSRVLDTVTTCVDDTLECLFPGHRRRSDEHNSDENDDDLHEVKDTLARIRRMKVR</sequence>
<reference evidence="2 3" key="1">
    <citation type="submission" date="2022-09" db="EMBL/GenBank/DDBJ databases">
        <authorList>
            <person name="Palmer J.M."/>
        </authorList>
    </citation>
    <scope>NUCLEOTIDE SEQUENCE [LARGE SCALE GENOMIC DNA]</scope>
    <source>
        <strain evidence="2 3">DSM 7382</strain>
    </source>
</reference>
<gene>
    <name evidence="2" type="ORF">QCA50_004644</name>
</gene>
<dbReference type="Proteomes" id="UP001385951">
    <property type="component" value="Unassembled WGS sequence"/>
</dbReference>
<evidence type="ECO:0000313" key="2">
    <source>
        <dbReference type="EMBL" id="KAK7691251.1"/>
    </source>
</evidence>
<organism evidence="2 3">
    <name type="scientific">Cerrena zonata</name>
    <dbReference type="NCBI Taxonomy" id="2478898"/>
    <lineage>
        <taxon>Eukaryota</taxon>
        <taxon>Fungi</taxon>
        <taxon>Dikarya</taxon>
        <taxon>Basidiomycota</taxon>
        <taxon>Agaricomycotina</taxon>
        <taxon>Agaricomycetes</taxon>
        <taxon>Polyporales</taxon>
        <taxon>Cerrenaceae</taxon>
        <taxon>Cerrena</taxon>
    </lineage>
</organism>
<dbReference type="EMBL" id="JASBNA010000005">
    <property type="protein sequence ID" value="KAK7691251.1"/>
    <property type="molecule type" value="Genomic_DNA"/>
</dbReference>
<accession>A0AAW0GD11</accession>
<evidence type="ECO:0000256" key="1">
    <source>
        <dbReference type="SAM" id="MobiDB-lite"/>
    </source>
</evidence>
<comment type="caution">
    <text evidence="2">The sequence shown here is derived from an EMBL/GenBank/DDBJ whole genome shotgun (WGS) entry which is preliminary data.</text>
</comment>
<evidence type="ECO:0000313" key="3">
    <source>
        <dbReference type="Proteomes" id="UP001385951"/>
    </source>
</evidence>
<keyword evidence="3" id="KW-1185">Reference proteome</keyword>
<name>A0AAW0GD11_9APHY</name>